<feature type="transmembrane region" description="Helical" evidence="1">
    <location>
        <begin position="54"/>
        <end position="72"/>
    </location>
</feature>
<keyword evidence="3" id="KW-1185">Reference proteome</keyword>
<feature type="transmembrane region" description="Helical" evidence="1">
    <location>
        <begin position="20"/>
        <end position="42"/>
    </location>
</feature>
<keyword evidence="1" id="KW-1133">Transmembrane helix</keyword>
<evidence type="ECO:0000313" key="3">
    <source>
        <dbReference type="Proteomes" id="UP000465092"/>
    </source>
</evidence>
<organism evidence="2 3">
    <name type="scientific">Pectobacterium phage MA12</name>
    <dbReference type="NCBI Taxonomy" id="2686474"/>
    <lineage>
        <taxon>Viruses</taxon>
        <taxon>Duplodnaviria</taxon>
        <taxon>Heunggongvirae</taxon>
        <taxon>Uroviricota</taxon>
        <taxon>Caudoviricetes</taxon>
        <taxon>Casjensviridae</taxon>
        <taxon>Newforgelanevirus</taxon>
        <taxon>Newforgelanevirus MA12</taxon>
    </lineage>
</organism>
<protein>
    <submittedName>
        <fullName evidence="2">Antiholin/holin protein</fullName>
    </submittedName>
</protein>
<feature type="transmembrane region" description="Helical" evidence="1">
    <location>
        <begin position="84"/>
        <end position="103"/>
    </location>
</feature>
<evidence type="ECO:0000313" key="2">
    <source>
        <dbReference type="EMBL" id="QHI00833.1"/>
    </source>
</evidence>
<dbReference type="Pfam" id="PF16931">
    <property type="entry name" value="Phage_holin_8"/>
    <property type="match status" value="1"/>
</dbReference>
<name>A0A6B9RGZ7_9CAUD</name>
<dbReference type="InterPro" id="IPR032637">
    <property type="entry name" value="Phage_holin-like"/>
</dbReference>
<gene>
    <name evidence="2" type="ORF">MA12_gp06</name>
</gene>
<proteinExistence type="predicted"/>
<dbReference type="Proteomes" id="UP000465092">
    <property type="component" value="Segment"/>
</dbReference>
<evidence type="ECO:0000256" key="1">
    <source>
        <dbReference type="SAM" id="Phobius"/>
    </source>
</evidence>
<dbReference type="EMBL" id="MN692199">
    <property type="protein sequence ID" value="QHI00833.1"/>
    <property type="molecule type" value="Genomic_DNA"/>
</dbReference>
<keyword evidence="1" id="KW-0812">Transmembrane</keyword>
<keyword evidence="1" id="KW-0472">Membrane</keyword>
<reference evidence="2 3" key="1">
    <citation type="journal article" date="2020" name="Viruses">
        <title>Genomic Characterization, Formulation and Efficacy in Planta of a Siphoviridae and Podoviridae Protection Cocktail against the Bacterial Plant Pathogens Pectobacterium spp.</title>
        <authorList>
            <person name="Zaczek-Moczydlowska M.A."/>
            <person name="Young G.K."/>
            <person name="Trudgett J."/>
            <person name="Fleming C.C."/>
            <person name="Campbell K."/>
            <person name="O'Hanlon R."/>
        </authorList>
    </citation>
    <scope>NUCLEOTIDE SEQUENCE [LARGE SCALE GENOMIC DNA]</scope>
</reference>
<sequence>MSEPISATAATAVVGGVATAGWYAGLDAGVVVCAFAGAVFYVTQAKDVPKWTRFGFFVVSFVAGIAASRPAAELMSTVVPTKSQIPEAVGALVAAATAVNILLSLNVKAVTGKVLGFVGSAIASGMNRGGGSDGK</sequence>
<accession>A0A6B9RGZ7</accession>